<feature type="compositionally biased region" description="Polar residues" evidence="1">
    <location>
        <begin position="762"/>
        <end position="772"/>
    </location>
</feature>
<feature type="region of interest" description="Disordered" evidence="1">
    <location>
        <begin position="605"/>
        <end position="625"/>
    </location>
</feature>
<feature type="compositionally biased region" description="Basic and acidic residues" evidence="1">
    <location>
        <begin position="525"/>
        <end position="540"/>
    </location>
</feature>
<dbReference type="PANTHER" id="PTHR31008">
    <property type="entry name" value="COP1-INTERACTING PROTEIN-RELATED"/>
    <property type="match status" value="1"/>
</dbReference>
<feature type="compositionally biased region" description="Basic residues" evidence="1">
    <location>
        <begin position="366"/>
        <end position="375"/>
    </location>
</feature>
<feature type="region of interest" description="Disordered" evidence="1">
    <location>
        <begin position="112"/>
        <end position="133"/>
    </location>
</feature>
<feature type="region of interest" description="Disordered" evidence="1">
    <location>
        <begin position="753"/>
        <end position="941"/>
    </location>
</feature>
<feature type="compositionally biased region" description="Basic and acidic residues" evidence="1">
    <location>
        <begin position="427"/>
        <end position="436"/>
    </location>
</feature>
<evidence type="ECO:0008006" key="4">
    <source>
        <dbReference type="Google" id="ProtNLM"/>
    </source>
</evidence>
<gene>
    <name evidence="2" type="ORF">RND81_12G208600</name>
</gene>
<feature type="compositionally biased region" description="Low complexity" evidence="1">
    <location>
        <begin position="266"/>
        <end position="277"/>
    </location>
</feature>
<feature type="region of interest" description="Disordered" evidence="1">
    <location>
        <begin position="349"/>
        <end position="552"/>
    </location>
</feature>
<dbReference type="EMBL" id="JBDFQZ010000012">
    <property type="protein sequence ID" value="KAK9674066.1"/>
    <property type="molecule type" value="Genomic_DNA"/>
</dbReference>
<comment type="caution">
    <text evidence="2">The sequence shown here is derived from an EMBL/GenBank/DDBJ whole genome shotgun (WGS) entry which is preliminary data.</text>
</comment>
<evidence type="ECO:0000256" key="1">
    <source>
        <dbReference type="SAM" id="MobiDB-lite"/>
    </source>
</evidence>
<dbReference type="PANTHER" id="PTHR31008:SF4">
    <property type="entry name" value="COP1-INTERACTING PROTEIN 7"/>
    <property type="match status" value="1"/>
</dbReference>
<dbReference type="GO" id="GO:0009416">
    <property type="term" value="P:response to light stimulus"/>
    <property type="evidence" value="ECO:0007669"/>
    <property type="project" value="TreeGrafter"/>
</dbReference>
<feature type="region of interest" description="Disordered" evidence="1">
    <location>
        <begin position="259"/>
        <end position="296"/>
    </location>
</feature>
<accession>A0AAW1HDF2</accession>
<dbReference type="AlphaFoldDB" id="A0AAW1HDF2"/>
<evidence type="ECO:0000313" key="3">
    <source>
        <dbReference type="Proteomes" id="UP001443914"/>
    </source>
</evidence>
<feature type="compositionally biased region" description="Low complexity" evidence="1">
    <location>
        <begin position="615"/>
        <end position="625"/>
    </location>
</feature>
<feature type="compositionally biased region" description="Basic and acidic residues" evidence="1">
    <location>
        <begin position="840"/>
        <end position="865"/>
    </location>
</feature>
<name>A0AAW1HDF2_SAPOF</name>
<feature type="compositionally biased region" description="Basic residues" evidence="1">
    <location>
        <begin position="469"/>
        <end position="481"/>
    </location>
</feature>
<proteinExistence type="predicted"/>
<feature type="compositionally biased region" description="Basic residues" evidence="1">
    <location>
        <begin position="404"/>
        <end position="418"/>
    </location>
</feature>
<dbReference type="GO" id="GO:0045893">
    <property type="term" value="P:positive regulation of DNA-templated transcription"/>
    <property type="evidence" value="ECO:0007669"/>
    <property type="project" value="TreeGrafter"/>
</dbReference>
<organism evidence="2 3">
    <name type="scientific">Saponaria officinalis</name>
    <name type="common">Common soapwort</name>
    <name type="synonym">Lychnis saponaria</name>
    <dbReference type="NCBI Taxonomy" id="3572"/>
    <lineage>
        <taxon>Eukaryota</taxon>
        <taxon>Viridiplantae</taxon>
        <taxon>Streptophyta</taxon>
        <taxon>Embryophyta</taxon>
        <taxon>Tracheophyta</taxon>
        <taxon>Spermatophyta</taxon>
        <taxon>Magnoliopsida</taxon>
        <taxon>eudicotyledons</taxon>
        <taxon>Gunneridae</taxon>
        <taxon>Pentapetalae</taxon>
        <taxon>Caryophyllales</taxon>
        <taxon>Caryophyllaceae</taxon>
        <taxon>Caryophylleae</taxon>
        <taxon>Saponaria</taxon>
    </lineage>
</organism>
<dbReference type="Proteomes" id="UP001443914">
    <property type="component" value="Unassembled WGS sequence"/>
</dbReference>
<feature type="compositionally biased region" description="Polar residues" evidence="1">
    <location>
        <begin position="871"/>
        <end position="884"/>
    </location>
</feature>
<feature type="compositionally biased region" description="Polar residues" evidence="1">
    <location>
        <begin position="829"/>
        <end position="839"/>
    </location>
</feature>
<feature type="compositionally biased region" description="Polar residues" evidence="1">
    <location>
        <begin position="482"/>
        <end position="493"/>
    </location>
</feature>
<feature type="compositionally biased region" description="Polar residues" evidence="1">
    <location>
        <begin position="278"/>
        <end position="296"/>
    </location>
</feature>
<reference evidence="2" key="1">
    <citation type="submission" date="2024-03" db="EMBL/GenBank/DDBJ databases">
        <title>WGS assembly of Saponaria officinalis var. Norfolk2.</title>
        <authorList>
            <person name="Jenkins J."/>
            <person name="Shu S."/>
            <person name="Grimwood J."/>
            <person name="Barry K."/>
            <person name="Goodstein D."/>
            <person name="Schmutz J."/>
            <person name="Leebens-Mack J."/>
            <person name="Osbourn A."/>
        </authorList>
    </citation>
    <scope>NUCLEOTIDE SEQUENCE [LARGE SCALE GENOMIC DNA]</scope>
    <source>
        <strain evidence="2">JIC</strain>
    </source>
</reference>
<feature type="compositionally biased region" description="Basic and acidic residues" evidence="1">
    <location>
        <begin position="353"/>
        <end position="365"/>
    </location>
</feature>
<keyword evidence="3" id="KW-1185">Reference proteome</keyword>
<protein>
    <recommendedName>
        <fullName evidence="4">COP1-interacting protein 7</fullName>
    </recommendedName>
</protein>
<sequence>MDSTARLDYVLFHLTPTRTRCDLVIFSGKLNEKLAYGLLEPFIAHLRSAKDQISKGGYSVTLRPPSPANSYWFTKGTLQRFVRFVSTPEVLERFVTIEREISQLENSVKSFEASNGDGETEGNGDVGYSKTSATSVKSYSESNEKGDLAQEENSKVRLHRVVETRKVVLRKEQAMVYARALAAGFEMDNLNDLILFSDAFGASRLREACINFRDLCTKKNEDRLWVDEIAAMQAIMQPDLSFMGSSGIILAGEDNDPLTGAKQNGSTDISLSDSITSQGSSDANQENGIPASQTSAQMQNPWANQFSQYMRNFQGPMYQQMPPFQGYGFPGVQGPPHYYPANMPWPSDVNSSADRESYDRRDRKSSSKKKSKASKARGSENEEHDGNTEPSESSSETDSSSDRSHKKKSGKKSSRKVVIRNINYISSKRDADKDSGSDTDSSDEEDYLDGNSLKQQLEDAVGSFEKHQKSTSRRHRKHSGSKHSNSVNDSVDQNENKGNEGWDALQQLLLKEDSDSNVPEVQTKPVEEEYLAGKRSEEQHSSAFTPEAENGIKQKPVVNDAFLVTEKGTGSYDSAGKISGASFEHSEGYHPVMRRGAAEEFLFSKRTEEPESYTRVSVSDDASRSSVIKSQASDDWFVSKQSDEAVNQGQNTRLRFIDGDYVASSTDQVEKRTKDTVIDDSLMIHGRLEDYHSVEQGRTDISMVSDMIEASYVEKRSTEQVPEKKPESHGFYEPDELYMVRDRDTAVEQIIPSWTPEIDFENNVSVNTPSKTSDIDKSADLTSNGKGPNNKKSGDAVAKGSSRDARSRLTGAPLRRGKPEPAPGPKRSTFGSKTTTPKTQFEKQDEERRKRMEELLIRREKRIAERAGGSPMTQTGKSKLQSTPEESKKPKPILRSSTIDRLAAAKTIPTSPAAQPKRDASKVKGAGLNSRSQKPVDSARR</sequence>
<feature type="compositionally biased region" description="Basic and acidic residues" evidence="1">
    <location>
        <begin position="377"/>
        <end position="387"/>
    </location>
</feature>
<evidence type="ECO:0000313" key="2">
    <source>
        <dbReference type="EMBL" id="KAK9674066.1"/>
    </source>
</evidence>
<feature type="compositionally biased region" description="Polar residues" evidence="1">
    <location>
        <begin position="780"/>
        <end position="791"/>
    </location>
</feature>
<feature type="region of interest" description="Disordered" evidence="1">
    <location>
        <begin position="714"/>
        <end position="735"/>
    </location>
</feature>